<dbReference type="RefSeq" id="WP_119874560.1">
    <property type="nucleotide sequence ID" value="NZ_QZDH01000051.1"/>
</dbReference>
<evidence type="ECO:0000313" key="2">
    <source>
        <dbReference type="Proteomes" id="UP000283655"/>
    </source>
</evidence>
<name>A0A419ASE5_PECCA</name>
<dbReference type="EMBL" id="QZDH01000051">
    <property type="protein sequence ID" value="RJL48718.1"/>
    <property type="molecule type" value="Genomic_DNA"/>
</dbReference>
<protein>
    <submittedName>
        <fullName evidence="1">Uncharacterized protein</fullName>
    </submittedName>
</protein>
<sequence length="236" mass="26907">MYEKTIPSSLSNLKDESRYETTGSLTVDYPQICIRVNRKPQRTDLDEIINISNSAAEEYPNDKEKRTHAVVSELTSLCGSGQLGHSWIIIFYSNKENDYTCYGYHEKKGFVEGLVNDKPTRKFGFQLVKRISKEEIDNLENNIIPDLNQKSTEIAKLLNIYPGNGQVGVYTPVTNCTWFAGNVWNKTTHSNIVFMQPFDGKNHADDWGIDILYLMSEVSDPGVLAEYINNNHLEKE</sequence>
<gene>
    <name evidence="1" type="ORF">D5071_17575</name>
</gene>
<dbReference type="AlphaFoldDB" id="A0A419ASE5"/>
<proteinExistence type="predicted"/>
<accession>A0A419ASE5</accession>
<evidence type="ECO:0000313" key="1">
    <source>
        <dbReference type="EMBL" id="RJL48718.1"/>
    </source>
</evidence>
<comment type="caution">
    <text evidence="1">The sequence shown here is derived from an EMBL/GenBank/DDBJ whole genome shotgun (WGS) entry which is preliminary data.</text>
</comment>
<reference evidence="1 2" key="1">
    <citation type="submission" date="2018-09" db="EMBL/GenBank/DDBJ databases">
        <title>Phylogenetic diversity of Pectobacterium and Dickeya strains causing blackleg disease of potato in Morocco.</title>
        <authorList>
            <person name="Oulghazi S."/>
            <person name="Moumni M."/>
            <person name="Faure D."/>
        </authorList>
    </citation>
    <scope>NUCLEOTIDE SEQUENCE [LARGE SCALE GENOMIC DNA]</scope>
    <source>
        <strain evidence="1 2">S1.15.11.2D</strain>
    </source>
</reference>
<organism evidence="1 2">
    <name type="scientific">Pectobacterium carotovorum</name>
    <name type="common">Erwinia carotovora</name>
    <dbReference type="NCBI Taxonomy" id="554"/>
    <lineage>
        <taxon>Bacteria</taxon>
        <taxon>Pseudomonadati</taxon>
        <taxon>Pseudomonadota</taxon>
        <taxon>Gammaproteobacteria</taxon>
        <taxon>Enterobacterales</taxon>
        <taxon>Pectobacteriaceae</taxon>
        <taxon>Pectobacterium</taxon>
    </lineage>
</organism>
<dbReference type="Proteomes" id="UP000283655">
    <property type="component" value="Unassembled WGS sequence"/>
</dbReference>